<dbReference type="AlphaFoldDB" id="A0A8J5WMI8"/>
<reference evidence="1" key="1">
    <citation type="journal article" date="2021" name="bioRxiv">
        <title>Whole Genome Assembly and Annotation of Northern Wild Rice, Zizania palustris L., Supports a Whole Genome Duplication in the Zizania Genus.</title>
        <authorList>
            <person name="Haas M."/>
            <person name="Kono T."/>
            <person name="Macchietto M."/>
            <person name="Millas R."/>
            <person name="McGilp L."/>
            <person name="Shao M."/>
            <person name="Duquette J."/>
            <person name="Hirsch C.N."/>
            <person name="Kimball J."/>
        </authorList>
    </citation>
    <scope>NUCLEOTIDE SEQUENCE</scope>
    <source>
        <tissue evidence="1">Fresh leaf tissue</tissue>
    </source>
</reference>
<comment type="caution">
    <text evidence="1">The sequence shown here is derived from an EMBL/GenBank/DDBJ whole genome shotgun (WGS) entry which is preliminary data.</text>
</comment>
<evidence type="ECO:0000313" key="2">
    <source>
        <dbReference type="Proteomes" id="UP000729402"/>
    </source>
</evidence>
<dbReference type="EMBL" id="JAAALK010000081">
    <property type="protein sequence ID" value="KAG8091172.1"/>
    <property type="molecule type" value="Genomic_DNA"/>
</dbReference>
<proteinExistence type="predicted"/>
<dbReference type="Proteomes" id="UP000729402">
    <property type="component" value="Unassembled WGS sequence"/>
</dbReference>
<protein>
    <recommendedName>
        <fullName evidence="3">Hydroxymethylglutaryl-CoA lyase</fullName>
    </recommendedName>
</protein>
<evidence type="ECO:0008006" key="3">
    <source>
        <dbReference type="Google" id="ProtNLM"/>
    </source>
</evidence>
<name>A0A8J5WMI8_ZIZPA</name>
<reference evidence="1" key="2">
    <citation type="submission" date="2021-02" db="EMBL/GenBank/DDBJ databases">
        <authorList>
            <person name="Kimball J.A."/>
            <person name="Haas M.W."/>
            <person name="Macchietto M."/>
            <person name="Kono T."/>
            <person name="Duquette J."/>
            <person name="Shao M."/>
        </authorList>
    </citation>
    <scope>NUCLEOTIDE SEQUENCE</scope>
    <source>
        <tissue evidence="1">Fresh leaf tissue</tissue>
    </source>
</reference>
<accession>A0A8J5WMI8</accession>
<organism evidence="1 2">
    <name type="scientific">Zizania palustris</name>
    <name type="common">Northern wild rice</name>
    <dbReference type="NCBI Taxonomy" id="103762"/>
    <lineage>
        <taxon>Eukaryota</taxon>
        <taxon>Viridiplantae</taxon>
        <taxon>Streptophyta</taxon>
        <taxon>Embryophyta</taxon>
        <taxon>Tracheophyta</taxon>
        <taxon>Spermatophyta</taxon>
        <taxon>Magnoliopsida</taxon>
        <taxon>Liliopsida</taxon>
        <taxon>Poales</taxon>
        <taxon>Poaceae</taxon>
        <taxon>BOP clade</taxon>
        <taxon>Oryzoideae</taxon>
        <taxon>Oryzeae</taxon>
        <taxon>Zizaniinae</taxon>
        <taxon>Zizania</taxon>
    </lineage>
</organism>
<sequence>MDMVSESPIGLDFELLFPTSVKIELIHKLVASGLLVVEVTSFVSPKLVPLFQLLESESESIITSERASTPKFSFKFSKRSLREFAVDVFSLGTKEEKP</sequence>
<gene>
    <name evidence="1" type="ORF">GUJ93_ZPchr0011g28188</name>
</gene>
<keyword evidence="2" id="KW-1185">Reference proteome</keyword>
<evidence type="ECO:0000313" key="1">
    <source>
        <dbReference type="EMBL" id="KAG8091172.1"/>
    </source>
</evidence>
<dbReference type="OrthoDB" id="678899at2759"/>